<dbReference type="PANTHER" id="PTHR14449">
    <property type="entry name" value="FANCONI ANEMIA GROUP F PROTEIN FANCF"/>
    <property type="match status" value="1"/>
</dbReference>
<dbReference type="KEGG" id="smo:SELMODRAFT_437434"/>
<dbReference type="FunCoup" id="D8QQW4">
    <property type="interactions" value="29"/>
</dbReference>
<name>D8QQW4_SELML</name>
<feature type="region of interest" description="Disordered" evidence="1">
    <location>
        <begin position="345"/>
        <end position="366"/>
    </location>
</feature>
<keyword evidence="3" id="KW-1185">Reference proteome</keyword>
<dbReference type="EMBL" id="GL377565">
    <property type="protein sequence ID" value="EFJ37873.1"/>
    <property type="molecule type" value="Genomic_DNA"/>
</dbReference>
<dbReference type="GO" id="GO:0043240">
    <property type="term" value="C:Fanconi anaemia nuclear complex"/>
    <property type="evidence" value="ECO:0000318"/>
    <property type="project" value="GO_Central"/>
</dbReference>
<gene>
    <name evidence="2" type="ORF">SELMODRAFT_437434</name>
</gene>
<evidence type="ECO:0000313" key="2">
    <source>
        <dbReference type="EMBL" id="EFJ37873.1"/>
    </source>
</evidence>
<accession>D8QQW4</accession>
<dbReference type="PANTHER" id="PTHR14449:SF2">
    <property type="entry name" value="FANCONI ANEMIA GROUP F PROTEIN"/>
    <property type="match status" value="1"/>
</dbReference>
<dbReference type="STRING" id="88036.D8QQW4"/>
<dbReference type="AlphaFoldDB" id="D8QQW4"/>
<proteinExistence type="predicted"/>
<dbReference type="HOGENOM" id="CLU_757376_0_0_1"/>
<dbReference type="InParanoid" id="D8QQW4"/>
<sequence length="366" mass="41153">MAWAHEAMSLEELIQAFGIGNGQLVSLVVAAPDTDLAEFLRERKGGSSARKRSFDEFQVPEAITLEVLSRERAKSGLDRLGEGLERVEEEISSSRLVKTRAIPIWKEDGTSDHPDTSRGSSCLCERWCQEAISYWTSAKTIYKLTGAMTIFDAEMELWIPVLDSLHRKPVTSATQGDEVVEVAELCLLYLASTAWKLVLRKLLASLVPSSSQASEGGAVSFREIPQQKREEVENYFLGLLQARRAIWWKVPAILAAAAVAIKNSGLSRSYVESIAIHVHSKESSGICFCHACCSRQQCERCQDLVHERTWCVLLLNQMEGEFLQQLKRLYLRTCDYENIRPGGNTRRSKYQARIEQSSEENASKYI</sequence>
<organism evidence="3">
    <name type="scientific">Selaginella moellendorffii</name>
    <name type="common">Spikemoss</name>
    <dbReference type="NCBI Taxonomy" id="88036"/>
    <lineage>
        <taxon>Eukaryota</taxon>
        <taxon>Viridiplantae</taxon>
        <taxon>Streptophyta</taxon>
        <taxon>Embryophyta</taxon>
        <taxon>Tracheophyta</taxon>
        <taxon>Lycopodiopsida</taxon>
        <taxon>Selaginellales</taxon>
        <taxon>Selaginellaceae</taxon>
        <taxon>Selaginella</taxon>
    </lineage>
</organism>
<dbReference type="GO" id="GO:0036297">
    <property type="term" value="P:interstrand cross-link repair"/>
    <property type="evidence" value="ECO:0007669"/>
    <property type="project" value="InterPro"/>
</dbReference>
<evidence type="ECO:0000313" key="3">
    <source>
        <dbReference type="Proteomes" id="UP000001514"/>
    </source>
</evidence>
<dbReference type="Proteomes" id="UP000001514">
    <property type="component" value="Unassembled WGS sequence"/>
</dbReference>
<dbReference type="Gramene" id="EFJ37873">
    <property type="protein sequence ID" value="EFJ37873"/>
    <property type="gene ID" value="SELMODRAFT_437434"/>
</dbReference>
<protein>
    <submittedName>
        <fullName evidence="2">Uncharacterized protein</fullName>
    </submittedName>
</protein>
<evidence type="ECO:0000256" key="1">
    <source>
        <dbReference type="SAM" id="MobiDB-lite"/>
    </source>
</evidence>
<dbReference type="InterPro" id="IPR035428">
    <property type="entry name" value="FANCF"/>
</dbReference>
<reference evidence="2 3" key="1">
    <citation type="journal article" date="2011" name="Science">
        <title>The Selaginella genome identifies genetic changes associated with the evolution of vascular plants.</title>
        <authorList>
            <person name="Banks J.A."/>
            <person name="Nishiyama T."/>
            <person name="Hasebe M."/>
            <person name="Bowman J.L."/>
            <person name="Gribskov M."/>
            <person name="dePamphilis C."/>
            <person name="Albert V.A."/>
            <person name="Aono N."/>
            <person name="Aoyama T."/>
            <person name="Ambrose B.A."/>
            <person name="Ashton N.W."/>
            <person name="Axtell M.J."/>
            <person name="Barker E."/>
            <person name="Barker M.S."/>
            <person name="Bennetzen J.L."/>
            <person name="Bonawitz N.D."/>
            <person name="Chapple C."/>
            <person name="Cheng C."/>
            <person name="Correa L.G."/>
            <person name="Dacre M."/>
            <person name="DeBarry J."/>
            <person name="Dreyer I."/>
            <person name="Elias M."/>
            <person name="Engstrom E.M."/>
            <person name="Estelle M."/>
            <person name="Feng L."/>
            <person name="Finet C."/>
            <person name="Floyd S.K."/>
            <person name="Frommer W.B."/>
            <person name="Fujita T."/>
            <person name="Gramzow L."/>
            <person name="Gutensohn M."/>
            <person name="Harholt J."/>
            <person name="Hattori M."/>
            <person name="Heyl A."/>
            <person name="Hirai T."/>
            <person name="Hiwatashi Y."/>
            <person name="Ishikawa M."/>
            <person name="Iwata M."/>
            <person name="Karol K.G."/>
            <person name="Koehler B."/>
            <person name="Kolukisaoglu U."/>
            <person name="Kubo M."/>
            <person name="Kurata T."/>
            <person name="Lalonde S."/>
            <person name="Li K."/>
            <person name="Li Y."/>
            <person name="Litt A."/>
            <person name="Lyons E."/>
            <person name="Manning G."/>
            <person name="Maruyama T."/>
            <person name="Michael T.P."/>
            <person name="Mikami K."/>
            <person name="Miyazaki S."/>
            <person name="Morinaga S."/>
            <person name="Murata T."/>
            <person name="Mueller-Roeber B."/>
            <person name="Nelson D.R."/>
            <person name="Obara M."/>
            <person name="Oguri Y."/>
            <person name="Olmstead R.G."/>
            <person name="Onodera N."/>
            <person name="Petersen B.L."/>
            <person name="Pils B."/>
            <person name="Prigge M."/>
            <person name="Rensing S.A."/>
            <person name="Riano-Pachon D.M."/>
            <person name="Roberts A.W."/>
            <person name="Sato Y."/>
            <person name="Scheller H.V."/>
            <person name="Schulz B."/>
            <person name="Schulz C."/>
            <person name="Shakirov E.V."/>
            <person name="Shibagaki N."/>
            <person name="Shinohara N."/>
            <person name="Shippen D.E."/>
            <person name="Soerensen I."/>
            <person name="Sotooka R."/>
            <person name="Sugimoto N."/>
            <person name="Sugita M."/>
            <person name="Sumikawa N."/>
            <person name="Tanurdzic M."/>
            <person name="Theissen G."/>
            <person name="Ulvskov P."/>
            <person name="Wakazuki S."/>
            <person name="Weng J.K."/>
            <person name="Willats W.W."/>
            <person name="Wipf D."/>
            <person name="Wolf P.G."/>
            <person name="Yang L."/>
            <person name="Zimmer A.D."/>
            <person name="Zhu Q."/>
            <person name="Mitros T."/>
            <person name="Hellsten U."/>
            <person name="Loque D."/>
            <person name="Otillar R."/>
            <person name="Salamov A."/>
            <person name="Schmutz J."/>
            <person name="Shapiro H."/>
            <person name="Lindquist E."/>
            <person name="Lucas S."/>
            <person name="Rokhsar D."/>
            <person name="Grigoriev I.V."/>
        </authorList>
    </citation>
    <scope>NUCLEOTIDE SEQUENCE [LARGE SCALE GENOMIC DNA]</scope>
</reference>
<dbReference type="GO" id="GO:0006974">
    <property type="term" value="P:DNA damage response"/>
    <property type="evidence" value="ECO:0000318"/>
    <property type="project" value="GO_Central"/>
</dbReference>